<evidence type="ECO:0000313" key="4">
    <source>
        <dbReference type="Proteomes" id="UP000748308"/>
    </source>
</evidence>
<sequence length="108" mass="11535">MSTEIDPAARHGARRVSAALCAPAAAALCALLALCAFLAPAANAANAANEEELSGQAARLARENELLKRRLELADSKDFYLILHPETRTLSVMLAGVTLSEYAVRRMQ</sequence>
<feature type="non-terminal residue" evidence="3">
    <location>
        <position position="108"/>
    </location>
</feature>
<feature type="signal peptide" evidence="2">
    <location>
        <begin position="1"/>
        <end position="44"/>
    </location>
</feature>
<evidence type="ECO:0000256" key="2">
    <source>
        <dbReference type="SAM" id="SignalP"/>
    </source>
</evidence>
<organism evidence="3 4">
    <name type="scientific">Eiseniibacteriota bacterium</name>
    <dbReference type="NCBI Taxonomy" id="2212470"/>
    <lineage>
        <taxon>Bacteria</taxon>
        <taxon>Candidatus Eiseniibacteriota</taxon>
    </lineage>
</organism>
<feature type="chain" id="PRO_5037757766" evidence="2">
    <location>
        <begin position="45"/>
        <end position="108"/>
    </location>
</feature>
<dbReference type="Proteomes" id="UP000748308">
    <property type="component" value="Unassembled WGS sequence"/>
</dbReference>
<proteinExistence type="predicted"/>
<dbReference type="EMBL" id="VGIY01000521">
    <property type="protein sequence ID" value="MBM3318871.1"/>
    <property type="molecule type" value="Genomic_DNA"/>
</dbReference>
<keyword evidence="2" id="KW-0732">Signal</keyword>
<comment type="caution">
    <text evidence="3">The sequence shown here is derived from an EMBL/GenBank/DDBJ whole genome shotgun (WGS) entry which is preliminary data.</text>
</comment>
<protein>
    <submittedName>
        <fullName evidence="3">Uncharacterized protein</fullName>
    </submittedName>
</protein>
<dbReference type="AlphaFoldDB" id="A0A938BSK5"/>
<accession>A0A938BSK5</accession>
<gene>
    <name evidence="3" type="ORF">FJY75_13565</name>
</gene>
<keyword evidence="1" id="KW-0175">Coiled coil</keyword>
<evidence type="ECO:0000256" key="1">
    <source>
        <dbReference type="SAM" id="Coils"/>
    </source>
</evidence>
<reference evidence="3" key="1">
    <citation type="submission" date="2019-03" db="EMBL/GenBank/DDBJ databases">
        <title>Lake Tanganyika Metagenome-Assembled Genomes (MAGs).</title>
        <authorList>
            <person name="Tran P."/>
        </authorList>
    </citation>
    <scope>NUCLEOTIDE SEQUENCE</scope>
    <source>
        <strain evidence="3">M_DeepCast_400m_m2_100</strain>
    </source>
</reference>
<feature type="coiled-coil region" evidence="1">
    <location>
        <begin position="50"/>
        <end position="77"/>
    </location>
</feature>
<evidence type="ECO:0000313" key="3">
    <source>
        <dbReference type="EMBL" id="MBM3318871.1"/>
    </source>
</evidence>
<name>A0A938BSK5_UNCEI</name>